<dbReference type="OrthoDB" id="18781at2759"/>
<dbReference type="SMART" id="SM00490">
    <property type="entry name" value="HELICc"/>
    <property type="match status" value="1"/>
</dbReference>
<dbReference type="PANTHER" id="PTHR47957">
    <property type="entry name" value="ATP-DEPENDENT HELICASE HRQ1"/>
    <property type="match status" value="1"/>
</dbReference>
<keyword evidence="2" id="KW-0067">ATP-binding</keyword>
<evidence type="ECO:0000256" key="3">
    <source>
        <dbReference type="SAM" id="MobiDB-lite"/>
    </source>
</evidence>
<dbReference type="Proteomes" id="UP000774326">
    <property type="component" value="Unassembled WGS sequence"/>
</dbReference>
<dbReference type="CDD" id="cd18797">
    <property type="entry name" value="SF2_C_Hrq"/>
    <property type="match status" value="1"/>
</dbReference>
<dbReference type="Pfam" id="PF00271">
    <property type="entry name" value="Helicase_C"/>
    <property type="match status" value="1"/>
</dbReference>
<comment type="caution">
    <text evidence="6">The sequence shown here is derived from an EMBL/GenBank/DDBJ whole genome shotgun (WGS) entry which is preliminary data.</text>
</comment>
<dbReference type="SMART" id="SM00487">
    <property type="entry name" value="DEXDc"/>
    <property type="match status" value="1"/>
</dbReference>
<dbReference type="GO" id="GO:0005634">
    <property type="term" value="C:nucleus"/>
    <property type="evidence" value="ECO:0007669"/>
    <property type="project" value="TreeGrafter"/>
</dbReference>
<sequence>MNSNNKRETNLSTPLQVNKRPKLPSNSTTPAKKKAVKQETVPVPLPPWLKELQTIHFRLNTYFTFLSSRKHVIPKFDTLKQPVEKTINRELTHLDVCKLVALLPNDLVFKYINEEQIHTEKKEFNFMQGGHKQKDLDMFKLKDLEYSQQILVLEFVDGDLTKSKANGGTGIEMPTYTPESMKKKIDKRNAKFIRAAQEYLELCEAEGFQNPEDRLTQLANQRLPRTKDFVDPIEQMKKRKPLDPNEERPAIPEVIERIKTTVYKDQIEGSFILPQRLAKYEELKFELSQSLVSALNINGFYKHQAEALNAIHAGENVIITTSTSSGKSLIYQIPVLQNLDSSETNTAMYIFPTKALAQDQKRSFHSIMSKLDVKSMVETYDGDTEPDERRAIRNNARVIFTNPDTVHSSILPNHQGWRHFLLKLKYVVIDELHIYKGLFGSHVALIMRRLRRVCSFLGNDNLQFISCSATLGDPMKHMKLVFGVHQVTHISEDGSPSGEKHLVVWNPPHINPRDLSAGRVNFITESARILVELVMNNVRTIAFCYVRRVCELLMKEVRNRFEEIGHPELVSQVMSYRGGYSASDRREIEREMFHGNLQAVISTNALELGIDIGGLDAVIMCGFPLSLANFHQQSGRAGRRNKDSLTVVVGADSPVDQHYMKHPDLLLKMEFQELVLDFENILILEGHLQCAAFEIPIVPDIDSYYFPNLDKVLQLGKLERDTDGYHTTNRYLPWPSAHVSIRGIEEDQYAVVDITNDRNIVIEEIEASRTSFTLYEGGIFIHQGYPYLIREFNVEDRYAKVERVDVDWVTSQRDFTDVDPIEIELVRSLEDSDTPVYYGKIKTTVTVFGFFKLDKNKKIIDAVEVHNPPVTIDSKGFWIDIPTKALTIIADKNLNAAGGIHAAQHAIMGILPLVITTGTDEIQTECKAPEKEFAERQTTRKRPARLIFHDAKGGKYGSGLSIKAFENCQSVLRDAVLRIEECPCDWGCPDCVAASFCKESSLVLSKPAALVILHCVLGSNNDVYDKIKNGPEGNLPDIQIETITPVGLHVKFAQDVKILDVKEIRDGELLKEPKNENAGNLEIPDK</sequence>
<dbReference type="InterPro" id="IPR001650">
    <property type="entry name" value="Helicase_C-like"/>
</dbReference>
<evidence type="ECO:0000313" key="6">
    <source>
        <dbReference type="EMBL" id="KAH3673719.1"/>
    </source>
</evidence>
<evidence type="ECO:0008006" key="8">
    <source>
        <dbReference type="Google" id="ProtNLM"/>
    </source>
</evidence>
<protein>
    <recommendedName>
        <fullName evidence="8">ATP-dependent helicase HRQ1</fullName>
    </recommendedName>
</protein>
<dbReference type="GO" id="GO:0036297">
    <property type="term" value="P:interstrand cross-link repair"/>
    <property type="evidence" value="ECO:0007669"/>
    <property type="project" value="TreeGrafter"/>
</dbReference>
<dbReference type="FunFam" id="3.40.50.300:FF:001137">
    <property type="entry name" value="DEAD/DEAH box helicase"/>
    <property type="match status" value="1"/>
</dbReference>
<dbReference type="Pfam" id="PF22982">
    <property type="entry name" value="WHD_HRQ1"/>
    <property type="match status" value="1"/>
</dbReference>
<dbReference type="SUPFAM" id="SSF52540">
    <property type="entry name" value="P-loop containing nucleoside triphosphate hydrolases"/>
    <property type="match status" value="1"/>
</dbReference>
<dbReference type="InterPro" id="IPR055227">
    <property type="entry name" value="HRQ1_WHD"/>
</dbReference>
<feature type="domain" description="Helicase C-terminal" evidence="5">
    <location>
        <begin position="530"/>
        <end position="682"/>
    </location>
</feature>
<dbReference type="Pfam" id="PF09369">
    <property type="entry name" value="MZB"/>
    <property type="match status" value="1"/>
</dbReference>
<dbReference type="PANTHER" id="PTHR47957:SF3">
    <property type="entry name" value="ATP-DEPENDENT HELICASE HRQ1"/>
    <property type="match status" value="1"/>
</dbReference>
<dbReference type="CDD" id="cd17923">
    <property type="entry name" value="DEXHc_Hrq1-like"/>
    <property type="match status" value="1"/>
</dbReference>
<dbReference type="PROSITE" id="PS51194">
    <property type="entry name" value="HELICASE_CTER"/>
    <property type="match status" value="1"/>
</dbReference>
<reference evidence="6" key="2">
    <citation type="submission" date="2021-01" db="EMBL/GenBank/DDBJ databases">
        <authorList>
            <person name="Schikora-Tamarit M.A."/>
        </authorList>
    </citation>
    <scope>NUCLEOTIDE SEQUENCE</scope>
    <source>
        <strain evidence="6">CBS2887</strain>
    </source>
</reference>
<dbReference type="AlphaFoldDB" id="A0A9P8PLQ6"/>
<dbReference type="EMBL" id="JAEUBG010005602">
    <property type="protein sequence ID" value="KAH3673719.1"/>
    <property type="molecule type" value="Genomic_DNA"/>
</dbReference>
<dbReference type="InterPro" id="IPR018973">
    <property type="entry name" value="MZB"/>
</dbReference>
<dbReference type="GO" id="GO:0005524">
    <property type="term" value="F:ATP binding"/>
    <property type="evidence" value="ECO:0007669"/>
    <property type="project" value="UniProtKB-KW"/>
</dbReference>
<evidence type="ECO:0000259" key="5">
    <source>
        <dbReference type="PROSITE" id="PS51194"/>
    </source>
</evidence>
<evidence type="ECO:0000256" key="2">
    <source>
        <dbReference type="ARBA" id="ARBA00022840"/>
    </source>
</evidence>
<evidence type="ECO:0000256" key="1">
    <source>
        <dbReference type="ARBA" id="ARBA00022741"/>
    </source>
</evidence>
<dbReference type="GO" id="GO:0006289">
    <property type="term" value="P:nucleotide-excision repair"/>
    <property type="evidence" value="ECO:0007669"/>
    <property type="project" value="TreeGrafter"/>
</dbReference>
<proteinExistence type="predicted"/>
<reference evidence="6" key="1">
    <citation type="journal article" date="2021" name="Open Biol.">
        <title>Shared evolutionary footprints suggest mitochondrial oxidative damage underlies multiple complex I losses in fungi.</title>
        <authorList>
            <person name="Schikora-Tamarit M.A."/>
            <person name="Marcet-Houben M."/>
            <person name="Nosek J."/>
            <person name="Gabaldon T."/>
        </authorList>
    </citation>
    <scope>NUCLEOTIDE SEQUENCE</scope>
    <source>
        <strain evidence="6">CBS2887</strain>
    </source>
</reference>
<gene>
    <name evidence="6" type="ORF">WICPIJ_009701</name>
</gene>
<feature type="domain" description="Helicase ATP-binding" evidence="4">
    <location>
        <begin position="308"/>
        <end position="489"/>
    </location>
</feature>
<dbReference type="InterPro" id="IPR011545">
    <property type="entry name" value="DEAD/DEAH_box_helicase_dom"/>
</dbReference>
<dbReference type="GO" id="GO:0043138">
    <property type="term" value="F:3'-5' DNA helicase activity"/>
    <property type="evidence" value="ECO:0007669"/>
    <property type="project" value="TreeGrafter"/>
</dbReference>
<evidence type="ECO:0000259" key="4">
    <source>
        <dbReference type="PROSITE" id="PS51192"/>
    </source>
</evidence>
<evidence type="ECO:0000313" key="7">
    <source>
        <dbReference type="Proteomes" id="UP000774326"/>
    </source>
</evidence>
<dbReference type="Pfam" id="PF00270">
    <property type="entry name" value="DEAD"/>
    <property type="match status" value="1"/>
</dbReference>
<keyword evidence="1" id="KW-0547">Nucleotide-binding</keyword>
<dbReference type="InterPro" id="IPR014001">
    <property type="entry name" value="Helicase_ATP-bd"/>
</dbReference>
<feature type="region of interest" description="Disordered" evidence="3">
    <location>
        <begin position="1"/>
        <end position="38"/>
    </location>
</feature>
<dbReference type="PROSITE" id="PS51192">
    <property type="entry name" value="HELICASE_ATP_BIND_1"/>
    <property type="match status" value="1"/>
</dbReference>
<dbReference type="InterPro" id="IPR027417">
    <property type="entry name" value="P-loop_NTPase"/>
</dbReference>
<keyword evidence="7" id="KW-1185">Reference proteome</keyword>
<accession>A0A9P8PLQ6</accession>
<organism evidence="6 7">
    <name type="scientific">Wickerhamomyces pijperi</name>
    <name type="common">Yeast</name>
    <name type="synonym">Pichia pijperi</name>
    <dbReference type="NCBI Taxonomy" id="599730"/>
    <lineage>
        <taxon>Eukaryota</taxon>
        <taxon>Fungi</taxon>
        <taxon>Dikarya</taxon>
        <taxon>Ascomycota</taxon>
        <taxon>Saccharomycotina</taxon>
        <taxon>Saccharomycetes</taxon>
        <taxon>Phaffomycetales</taxon>
        <taxon>Wickerhamomycetaceae</taxon>
        <taxon>Wickerhamomyces</taxon>
    </lineage>
</organism>
<dbReference type="Gene3D" id="3.40.50.300">
    <property type="entry name" value="P-loop containing nucleotide triphosphate hydrolases"/>
    <property type="match status" value="2"/>
</dbReference>
<name>A0A9P8PLQ6_WICPI</name>
<dbReference type="GO" id="GO:0003676">
    <property type="term" value="F:nucleic acid binding"/>
    <property type="evidence" value="ECO:0007669"/>
    <property type="project" value="InterPro"/>
</dbReference>